<reference evidence="4 5" key="1">
    <citation type="submission" date="2017-02" db="EMBL/GenBank/DDBJ databases">
        <title>Draft genome sequence of Moraxella porci CCUG 54912T type strain.</title>
        <authorList>
            <person name="Salva-Serra F."/>
            <person name="Engstrom-Jakobsson H."/>
            <person name="Thorell K."/>
            <person name="Jaen-Luchoro D."/>
            <person name="Gonzales-Siles L."/>
            <person name="Karlsson R."/>
            <person name="Yazdan S."/>
            <person name="Boulund F."/>
            <person name="Johnning A."/>
            <person name="Engstrand L."/>
            <person name="Kristiansson E."/>
            <person name="Moore E."/>
        </authorList>
    </citation>
    <scope>NUCLEOTIDE SEQUENCE [LARGE SCALE GENOMIC DNA]</scope>
    <source>
        <strain evidence="4 5">CCUG 54912</strain>
    </source>
</reference>
<proteinExistence type="predicted"/>
<keyword evidence="1" id="KW-0472">Membrane</keyword>
<dbReference type="EMBL" id="MUYV01000012">
    <property type="protein sequence ID" value="OOS23830.1"/>
    <property type="molecule type" value="Genomic_DNA"/>
</dbReference>
<feature type="transmembrane region" description="Helical" evidence="1">
    <location>
        <begin position="343"/>
        <end position="360"/>
    </location>
</feature>
<dbReference type="Proteomes" id="UP000190683">
    <property type="component" value="Unassembled WGS sequence"/>
</dbReference>
<dbReference type="InterPro" id="IPR018677">
    <property type="entry name" value="DUF2157"/>
</dbReference>
<feature type="transmembrane region" description="Helical" evidence="1">
    <location>
        <begin position="507"/>
        <end position="532"/>
    </location>
</feature>
<feature type="transmembrane region" description="Helical" evidence="1">
    <location>
        <begin position="54"/>
        <end position="71"/>
    </location>
</feature>
<comment type="caution">
    <text evidence="4">The sequence shown here is derived from an EMBL/GenBank/DDBJ whole genome shotgun (WGS) entry which is preliminary data.</text>
</comment>
<keyword evidence="1" id="KW-0812">Transmembrane</keyword>
<dbReference type="AlphaFoldDB" id="A0A1T0CNA1"/>
<feature type="transmembrane region" description="Helical" evidence="1">
    <location>
        <begin position="172"/>
        <end position="189"/>
    </location>
</feature>
<feature type="transmembrane region" description="Helical" evidence="1">
    <location>
        <begin position="195"/>
        <end position="217"/>
    </location>
</feature>
<feature type="transmembrane region" description="Helical" evidence="1">
    <location>
        <begin position="420"/>
        <end position="439"/>
    </location>
</feature>
<feature type="transmembrane region" description="Helical" evidence="1">
    <location>
        <begin position="151"/>
        <end position="167"/>
    </location>
</feature>
<evidence type="ECO:0000313" key="5">
    <source>
        <dbReference type="Proteomes" id="UP000190683"/>
    </source>
</evidence>
<feature type="transmembrane region" description="Helical" evidence="1">
    <location>
        <begin position="21"/>
        <end position="42"/>
    </location>
</feature>
<evidence type="ECO:0000259" key="3">
    <source>
        <dbReference type="Pfam" id="PF14351"/>
    </source>
</evidence>
<evidence type="ECO:0000313" key="4">
    <source>
        <dbReference type="EMBL" id="OOS23830.1"/>
    </source>
</evidence>
<dbReference type="Pfam" id="PF09925">
    <property type="entry name" value="DUF2157"/>
    <property type="match status" value="1"/>
</dbReference>
<feature type="transmembrane region" description="Helical" evidence="1">
    <location>
        <begin position="254"/>
        <end position="272"/>
    </location>
</feature>
<name>A0A1T0CNA1_9GAMM</name>
<evidence type="ECO:0000256" key="1">
    <source>
        <dbReference type="SAM" id="Phobius"/>
    </source>
</evidence>
<feature type="transmembrane region" description="Helical" evidence="1">
    <location>
        <begin position="229"/>
        <end position="248"/>
    </location>
</feature>
<evidence type="ECO:0000259" key="2">
    <source>
        <dbReference type="Pfam" id="PF09925"/>
    </source>
</evidence>
<sequence>MIYQSKRQFVNLPDALTSTPMAMQWVVFGLIMIAASLIYLMAANWRLLPDEVKLIINPLVMMLCAVMSMRASAMWMSALHTMSALMAGLSLAVIGQVYQTGADGMWLFVLWSVLIAPWLYRVNDASFVLLMAVSQVALWLTVDQMAWDERWYPAWAMVLLLGVWRVFGRCRLSWLVALGLSVLAVYAAISDWFELSVAQVFCTLMVIISPWLFALWAKVRLPMRQMASVAIGVVGGAMAVFCAVVIGFEIESLLVISILAHVWFGLLAYGIYRHFGRKLTQVQTALLAVGGWLTSLFALLWLVADVLMGFDSAWVMTAYAIFILMLGMMMLTKAGRWAYTRHLGYALVAVGVGLSIYAIMERWDLESLWPLIALQSAVLGLLWRVRVHWLYLLMYALFLYGLLAIQSFDVMTANDQPTLMTYGLYALGFLPAVWVDRQVWLDHAHLDVRGVGLWVMALAVGWSLYFGMLDGDLRGVSVPLAMLMASMPLLIGLGLRLSRLPMATTLLLMPLGLMAGFGLAGLLAVILVLAMAVARRDYVSYGLAVCVGIGLLWLIYYQLSLVFLVKFITIFITGCVMIIMGVSLDKRTV</sequence>
<feature type="transmembrane region" description="Helical" evidence="1">
    <location>
        <begin position="127"/>
        <end position="145"/>
    </location>
</feature>
<organism evidence="4 5">
    <name type="scientific">Moraxella porci DSM 25326</name>
    <dbReference type="NCBI Taxonomy" id="573983"/>
    <lineage>
        <taxon>Bacteria</taxon>
        <taxon>Pseudomonadati</taxon>
        <taxon>Pseudomonadota</taxon>
        <taxon>Gammaproteobacteria</taxon>
        <taxon>Moraxellales</taxon>
        <taxon>Moraxellaceae</taxon>
        <taxon>Moraxella</taxon>
    </lineage>
</organism>
<feature type="transmembrane region" description="Helical" evidence="1">
    <location>
        <begin position="313"/>
        <end position="331"/>
    </location>
</feature>
<feature type="transmembrane region" description="Helical" evidence="1">
    <location>
        <begin position="104"/>
        <end position="120"/>
    </location>
</feature>
<keyword evidence="5" id="KW-1185">Reference proteome</keyword>
<protein>
    <recommendedName>
        <fullName evidence="6">DUF4401 domain-containing protein</fullName>
    </recommendedName>
</protein>
<feature type="transmembrane region" description="Helical" evidence="1">
    <location>
        <begin position="284"/>
        <end position="307"/>
    </location>
</feature>
<feature type="transmembrane region" description="Helical" evidence="1">
    <location>
        <begin position="475"/>
        <end position="495"/>
    </location>
</feature>
<evidence type="ECO:0008006" key="6">
    <source>
        <dbReference type="Google" id="ProtNLM"/>
    </source>
</evidence>
<dbReference type="Pfam" id="PF14351">
    <property type="entry name" value="DUF4401"/>
    <property type="match status" value="1"/>
</dbReference>
<keyword evidence="1" id="KW-1133">Transmembrane helix</keyword>
<dbReference type="RefSeq" id="WP_078318472.1">
    <property type="nucleotide sequence ID" value="NZ_MUYV01000012.1"/>
</dbReference>
<gene>
    <name evidence="4" type="ORF">B0681_09405</name>
</gene>
<feature type="transmembrane region" description="Helical" evidence="1">
    <location>
        <begin position="563"/>
        <end position="584"/>
    </location>
</feature>
<feature type="domain" description="DUF2157" evidence="2">
    <location>
        <begin position="25"/>
        <end position="125"/>
    </location>
</feature>
<feature type="transmembrane region" description="Helical" evidence="1">
    <location>
        <begin position="390"/>
        <end position="408"/>
    </location>
</feature>
<feature type="domain" description="DUF4401" evidence="3">
    <location>
        <begin position="285"/>
        <end position="585"/>
    </location>
</feature>
<dbReference type="STRING" id="573983.B0681_09405"/>
<accession>A0A1T0CNA1</accession>
<dbReference type="InterPro" id="IPR025513">
    <property type="entry name" value="DUF4401"/>
</dbReference>
<feature type="transmembrane region" description="Helical" evidence="1">
    <location>
        <begin position="538"/>
        <end position="556"/>
    </location>
</feature>
<feature type="transmembrane region" description="Helical" evidence="1">
    <location>
        <begin position="451"/>
        <end position="469"/>
    </location>
</feature>